<sequence length="122" mass="13880">MDNINAPLVLGEKLILYILKQICLNLNSSPLCHNKLALFCYNNILLSSTLLETNHPKDMHPMNWPGSMVIENVERGVSTCHTNYVGNTIQHTNNIISGWWERQRLLDKEDIAPLIINLADDN</sequence>
<reference evidence="1 2" key="1">
    <citation type="submission" date="2017-03" db="EMBL/GenBank/DDBJ databases">
        <title>Genome of the blue death feigning beetle - Asbolus verrucosus.</title>
        <authorList>
            <person name="Rider S.D."/>
        </authorList>
    </citation>
    <scope>NUCLEOTIDE SEQUENCE [LARGE SCALE GENOMIC DNA]</scope>
    <source>
        <strain evidence="1">Butters</strain>
        <tissue evidence="1">Head and leg muscle</tissue>
    </source>
</reference>
<gene>
    <name evidence="1" type="ORF">BDFB_011232</name>
</gene>
<organism evidence="1 2">
    <name type="scientific">Asbolus verrucosus</name>
    <name type="common">Desert ironclad beetle</name>
    <dbReference type="NCBI Taxonomy" id="1661398"/>
    <lineage>
        <taxon>Eukaryota</taxon>
        <taxon>Metazoa</taxon>
        <taxon>Ecdysozoa</taxon>
        <taxon>Arthropoda</taxon>
        <taxon>Hexapoda</taxon>
        <taxon>Insecta</taxon>
        <taxon>Pterygota</taxon>
        <taxon>Neoptera</taxon>
        <taxon>Endopterygota</taxon>
        <taxon>Coleoptera</taxon>
        <taxon>Polyphaga</taxon>
        <taxon>Cucujiformia</taxon>
        <taxon>Tenebrionidae</taxon>
        <taxon>Pimeliinae</taxon>
        <taxon>Asbolus</taxon>
    </lineage>
</organism>
<dbReference type="Proteomes" id="UP000292052">
    <property type="component" value="Unassembled WGS sequence"/>
</dbReference>
<proteinExistence type="predicted"/>
<protein>
    <submittedName>
        <fullName evidence="1">Uncharacterized protein</fullName>
    </submittedName>
</protein>
<dbReference type="AlphaFoldDB" id="A0A482VP72"/>
<dbReference type="EMBL" id="QDEB01082443">
    <property type="protein sequence ID" value="RZC34167.1"/>
    <property type="molecule type" value="Genomic_DNA"/>
</dbReference>
<evidence type="ECO:0000313" key="2">
    <source>
        <dbReference type="Proteomes" id="UP000292052"/>
    </source>
</evidence>
<name>A0A482VP72_ASBVE</name>
<evidence type="ECO:0000313" key="1">
    <source>
        <dbReference type="EMBL" id="RZC34167.1"/>
    </source>
</evidence>
<keyword evidence="2" id="KW-1185">Reference proteome</keyword>
<accession>A0A482VP72</accession>
<comment type="caution">
    <text evidence="1">The sequence shown here is derived from an EMBL/GenBank/DDBJ whole genome shotgun (WGS) entry which is preliminary data.</text>
</comment>
<dbReference type="OrthoDB" id="6743133at2759"/>